<sequence length="39" mass="4581">MHQNKYKKAANNIDLQPFSVSFFIKAMRYSSENNVSCRI</sequence>
<gene>
    <name evidence="1" type="ORF">HMPREF3226_02474</name>
</gene>
<dbReference type="Proteomes" id="UP000070533">
    <property type="component" value="Unassembled WGS sequence"/>
</dbReference>
<organism evidence="1 2">
    <name type="scientific">Prevotella corporis</name>
    <dbReference type="NCBI Taxonomy" id="28128"/>
    <lineage>
        <taxon>Bacteria</taxon>
        <taxon>Pseudomonadati</taxon>
        <taxon>Bacteroidota</taxon>
        <taxon>Bacteroidia</taxon>
        <taxon>Bacteroidales</taxon>
        <taxon>Prevotellaceae</taxon>
        <taxon>Prevotella</taxon>
    </lineage>
</organism>
<keyword evidence="2" id="KW-1185">Reference proteome</keyword>
<evidence type="ECO:0000313" key="2">
    <source>
        <dbReference type="Proteomes" id="UP000070533"/>
    </source>
</evidence>
<dbReference type="PATRIC" id="fig|28128.5.peg.2545"/>
<dbReference type="STRING" id="28128.HMPREF3226_02474"/>
<evidence type="ECO:0000313" key="1">
    <source>
        <dbReference type="EMBL" id="KXA33406.1"/>
    </source>
</evidence>
<comment type="caution">
    <text evidence="1">The sequence shown here is derived from an EMBL/GenBank/DDBJ whole genome shotgun (WGS) entry which is preliminary data.</text>
</comment>
<dbReference type="EMBL" id="LRQG01000222">
    <property type="protein sequence ID" value="KXA33406.1"/>
    <property type="molecule type" value="Genomic_DNA"/>
</dbReference>
<proteinExistence type="predicted"/>
<accession>A0A133PVL5</accession>
<protein>
    <submittedName>
        <fullName evidence="1">Uncharacterized protein</fullName>
    </submittedName>
</protein>
<name>A0A133PVL5_9BACT</name>
<reference evidence="2" key="1">
    <citation type="submission" date="2016-01" db="EMBL/GenBank/DDBJ databases">
        <authorList>
            <person name="Mitreva M."/>
            <person name="Pepin K.H."/>
            <person name="Mihindukulasuriya K.A."/>
            <person name="Fulton R."/>
            <person name="Fronick C."/>
            <person name="O'Laughlin M."/>
            <person name="Miner T."/>
            <person name="Herter B."/>
            <person name="Rosa B.A."/>
            <person name="Cordes M."/>
            <person name="Tomlinson C."/>
            <person name="Wollam A."/>
            <person name="Palsikar V.B."/>
            <person name="Mardis E.R."/>
            <person name="Wilson R.K."/>
        </authorList>
    </citation>
    <scope>NUCLEOTIDE SEQUENCE [LARGE SCALE GENOMIC DNA]</scope>
    <source>
        <strain evidence="2">MJR7716</strain>
    </source>
</reference>
<dbReference type="AlphaFoldDB" id="A0A133PVL5"/>